<dbReference type="AlphaFoldDB" id="A0A9P7NCU1"/>
<gene>
    <name evidence="2" type="ORF">E4U43_007228</name>
</gene>
<evidence type="ECO:0000313" key="3">
    <source>
        <dbReference type="Proteomes" id="UP000748025"/>
    </source>
</evidence>
<organism evidence="2 3">
    <name type="scientific">Claviceps pusilla</name>
    <dbReference type="NCBI Taxonomy" id="123648"/>
    <lineage>
        <taxon>Eukaryota</taxon>
        <taxon>Fungi</taxon>
        <taxon>Dikarya</taxon>
        <taxon>Ascomycota</taxon>
        <taxon>Pezizomycotina</taxon>
        <taxon>Sordariomycetes</taxon>
        <taxon>Hypocreomycetidae</taxon>
        <taxon>Hypocreales</taxon>
        <taxon>Clavicipitaceae</taxon>
        <taxon>Claviceps</taxon>
    </lineage>
</organism>
<comment type="caution">
    <text evidence="2">The sequence shown here is derived from an EMBL/GenBank/DDBJ whole genome shotgun (WGS) entry which is preliminary data.</text>
</comment>
<keyword evidence="3" id="KW-1185">Reference proteome</keyword>
<sequence>MRFVIFPRVMFYVVNILFTMCTNIEGLPLDSCNTGSRSLPFECLEDSEEEISFKVLVKPAGKRREASGGNTTVPDIAAPAASDLHTTSNGIRSAREISSTCLQNDQILMPSVSFTLPPGAESAFYQSPTHVLISAPILAIMGPDRGSGTAKPYLGPGSKTSLESKHPCARQSWARHGVVMPTPRAFLRLSRLLVCAEVNVADFVRRLLL</sequence>
<evidence type="ECO:0000313" key="2">
    <source>
        <dbReference type="EMBL" id="KAG6013574.1"/>
    </source>
</evidence>
<reference evidence="2" key="1">
    <citation type="journal article" date="2020" name="bioRxiv">
        <title>Whole genome comparisons of ergot fungi reveals the divergence and evolution of species within the genus Claviceps are the result of varying mechanisms driving genome evolution and host range expansion.</title>
        <authorList>
            <person name="Wyka S.A."/>
            <person name="Mondo S.J."/>
            <person name="Liu M."/>
            <person name="Dettman J."/>
            <person name="Nalam V."/>
            <person name="Broders K.D."/>
        </authorList>
    </citation>
    <scope>NUCLEOTIDE SEQUENCE</scope>
    <source>
        <strain evidence="2">CCC 602</strain>
    </source>
</reference>
<accession>A0A9P7NCU1</accession>
<dbReference type="Proteomes" id="UP000748025">
    <property type="component" value="Unassembled WGS sequence"/>
</dbReference>
<protein>
    <submittedName>
        <fullName evidence="2">Uncharacterized protein</fullName>
    </submittedName>
</protein>
<proteinExistence type="predicted"/>
<feature type="signal peptide" evidence="1">
    <location>
        <begin position="1"/>
        <end position="26"/>
    </location>
</feature>
<keyword evidence="1" id="KW-0732">Signal</keyword>
<name>A0A9P7NCU1_9HYPO</name>
<evidence type="ECO:0000256" key="1">
    <source>
        <dbReference type="SAM" id="SignalP"/>
    </source>
</evidence>
<dbReference type="EMBL" id="SRPW01000573">
    <property type="protein sequence ID" value="KAG6013574.1"/>
    <property type="molecule type" value="Genomic_DNA"/>
</dbReference>
<feature type="chain" id="PRO_5040472494" evidence="1">
    <location>
        <begin position="27"/>
        <end position="209"/>
    </location>
</feature>